<dbReference type="GO" id="GO:0071555">
    <property type="term" value="P:cell wall organization"/>
    <property type="evidence" value="ECO:0007669"/>
    <property type="project" value="UniProtKB-KW"/>
</dbReference>
<keyword evidence="5" id="KW-0133">Cell shape</keyword>
<keyword evidence="4 12" id="KW-0808">Transferase</keyword>
<evidence type="ECO:0000256" key="6">
    <source>
        <dbReference type="ARBA" id="ARBA00022984"/>
    </source>
</evidence>
<dbReference type="InterPro" id="IPR006009">
    <property type="entry name" value="GlcNAc_MurG"/>
</dbReference>
<dbReference type="AlphaFoldDB" id="A0A1G1XU40"/>
<gene>
    <name evidence="12" type="ORF">A2731_00300</name>
</gene>
<evidence type="ECO:0000259" key="11">
    <source>
        <dbReference type="Pfam" id="PF04101"/>
    </source>
</evidence>
<feature type="domain" description="Glycosyltransferase family 28 N-terminal" evidence="10">
    <location>
        <begin position="9"/>
        <end position="160"/>
    </location>
</feature>
<dbReference type="Pfam" id="PF03033">
    <property type="entry name" value="Glyco_transf_28"/>
    <property type="match status" value="1"/>
</dbReference>
<name>A0A1G1XU40_9BACT</name>
<dbReference type="SUPFAM" id="SSF53756">
    <property type="entry name" value="UDP-Glycosyltransferase/glycogen phosphorylase"/>
    <property type="match status" value="1"/>
</dbReference>
<comment type="caution">
    <text evidence="12">The sequence shown here is derived from an EMBL/GenBank/DDBJ whole genome shotgun (WGS) entry which is preliminary data.</text>
</comment>
<dbReference type="GO" id="GO:0050511">
    <property type="term" value="F:undecaprenyldiphospho-muramoylpentapeptide beta-N-acetylglucosaminyltransferase activity"/>
    <property type="evidence" value="ECO:0007669"/>
    <property type="project" value="InterPro"/>
</dbReference>
<evidence type="ECO:0000256" key="2">
    <source>
        <dbReference type="ARBA" id="ARBA00022618"/>
    </source>
</evidence>
<dbReference type="PANTHER" id="PTHR21015">
    <property type="entry name" value="UDP-N-ACETYLGLUCOSAMINE--N-ACETYLMURAMYL-(PENTAPEPTIDE) PYROPHOSPHORYL-UNDECAPRENOL N-ACETYLGLUCOSAMINE TRANSFERASE 1"/>
    <property type="match status" value="1"/>
</dbReference>
<evidence type="ECO:0000256" key="5">
    <source>
        <dbReference type="ARBA" id="ARBA00022960"/>
    </source>
</evidence>
<keyword evidence="2" id="KW-0132">Cell division</keyword>
<evidence type="ECO:0000256" key="8">
    <source>
        <dbReference type="ARBA" id="ARBA00023306"/>
    </source>
</evidence>
<evidence type="ECO:0000256" key="9">
    <source>
        <dbReference type="ARBA" id="ARBA00023316"/>
    </source>
</evidence>
<dbReference type="Gene3D" id="3.40.50.2000">
    <property type="entry name" value="Glycogen Phosphorylase B"/>
    <property type="match status" value="2"/>
</dbReference>
<evidence type="ECO:0000256" key="3">
    <source>
        <dbReference type="ARBA" id="ARBA00022676"/>
    </source>
</evidence>
<dbReference type="PANTHER" id="PTHR21015:SF22">
    <property type="entry name" value="GLYCOSYLTRANSFERASE"/>
    <property type="match status" value="1"/>
</dbReference>
<dbReference type="NCBIfam" id="TIGR01133">
    <property type="entry name" value="murG"/>
    <property type="match status" value="1"/>
</dbReference>
<dbReference type="CDD" id="cd03785">
    <property type="entry name" value="GT28_MurG"/>
    <property type="match status" value="1"/>
</dbReference>
<reference evidence="12 13" key="1">
    <citation type="journal article" date="2016" name="Nat. Commun.">
        <title>Thousands of microbial genomes shed light on interconnected biogeochemical processes in an aquifer system.</title>
        <authorList>
            <person name="Anantharaman K."/>
            <person name="Brown C.T."/>
            <person name="Hug L.A."/>
            <person name="Sharon I."/>
            <person name="Castelle C.J."/>
            <person name="Probst A.J."/>
            <person name="Thomas B.C."/>
            <person name="Singh A."/>
            <person name="Wilkins M.J."/>
            <person name="Karaoz U."/>
            <person name="Brodie E.L."/>
            <person name="Williams K.H."/>
            <person name="Hubbard S.S."/>
            <person name="Banfield J.F."/>
        </authorList>
    </citation>
    <scope>NUCLEOTIDE SEQUENCE [LARGE SCALE GENOMIC DNA]</scope>
</reference>
<proteinExistence type="inferred from homology"/>
<dbReference type="EMBL" id="MHIC01000044">
    <property type="protein sequence ID" value="OGY43609.1"/>
    <property type="molecule type" value="Genomic_DNA"/>
</dbReference>
<evidence type="ECO:0000256" key="4">
    <source>
        <dbReference type="ARBA" id="ARBA00022679"/>
    </source>
</evidence>
<keyword evidence="6" id="KW-0573">Peptidoglycan synthesis</keyword>
<evidence type="ECO:0000256" key="1">
    <source>
        <dbReference type="ARBA" id="ARBA00022475"/>
    </source>
</evidence>
<evidence type="ECO:0000313" key="13">
    <source>
        <dbReference type="Proteomes" id="UP000176241"/>
    </source>
</evidence>
<feature type="non-terminal residue" evidence="12">
    <location>
        <position position="1"/>
    </location>
</feature>
<keyword evidence="7" id="KW-0472">Membrane</keyword>
<dbReference type="HAMAP" id="MF_00033">
    <property type="entry name" value="MurG"/>
    <property type="match status" value="1"/>
</dbReference>
<evidence type="ECO:0000259" key="10">
    <source>
        <dbReference type="Pfam" id="PF03033"/>
    </source>
</evidence>
<dbReference type="GO" id="GO:0005975">
    <property type="term" value="P:carbohydrate metabolic process"/>
    <property type="evidence" value="ECO:0007669"/>
    <property type="project" value="InterPro"/>
</dbReference>
<evidence type="ECO:0000313" key="12">
    <source>
        <dbReference type="EMBL" id="OGY43609.1"/>
    </source>
</evidence>
<dbReference type="GO" id="GO:0009252">
    <property type="term" value="P:peptidoglycan biosynthetic process"/>
    <property type="evidence" value="ECO:0007669"/>
    <property type="project" value="UniProtKB-KW"/>
</dbReference>
<keyword evidence="9" id="KW-0961">Cell wall biogenesis/degradation</keyword>
<keyword evidence="3 12" id="KW-0328">Glycosyltransferase</keyword>
<dbReference type="STRING" id="1797533.A2731_00300"/>
<feature type="domain" description="Glycosyl transferase family 28 C-terminal" evidence="11">
    <location>
        <begin position="205"/>
        <end position="370"/>
    </location>
</feature>
<dbReference type="InterPro" id="IPR004276">
    <property type="entry name" value="GlycoTrans_28_N"/>
</dbReference>
<accession>A0A1G1XU40</accession>
<keyword evidence="1" id="KW-1003">Cell membrane</keyword>
<keyword evidence="8" id="KW-0131">Cell cycle</keyword>
<protein>
    <submittedName>
        <fullName evidence="12">Undecaprenyldiphospho-muramoylpentapeptide beta-N-acetylglucosaminyltransferase</fullName>
    </submittedName>
</protein>
<dbReference type="GO" id="GO:0051301">
    <property type="term" value="P:cell division"/>
    <property type="evidence" value="ECO:0007669"/>
    <property type="project" value="UniProtKB-KW"/>
</dbReference>
<dbReference type="InterPro" id="IPR007235">
    <property type="entry name" value="Glyco_trans_28_C"/>
</dbReference>
<dbReference type="GO" id="GO:0008360">
    <property type="term" value="P:regulation of cell shape"/>
    <property type="evidence" value="ECO:0007669"/>
    <property type="project" value="UniProtKB-KW"/>
</dbReference>
<sequence>NLKLSFMRIAFTGGGTGGHLFPILAVAQEIKTLISANLFQIPAGEGTNVEFMFVGPKTVGEETLAQEGIIHKSIMAGKLRRYADWQNIFDILKIPCGLVQSLWHLFFFMPDVVFSKGGYGAIPVVLAAWIYRLPVIIHESDSEPGLTNKFCASFSRRVAISFESAAKYFPPAKTALTGNPVRSSLFGGTKEAAKKLFGLTETKPVILILGGSQGAQAINDLVFTSLLLITGRCEIIHQCGPSNYETIKQMLDGKTPSEYHLFPFLDNEQMRQAMTAADLIVARAGAGTIAEIAALGKPSILIPLPNAAADHQLKNAEEFAKSGATVIIEQMNLTPHLFQSEIFSLLDKPDLLKKMSEDAKKFAHPDAAKLIAQEILNIAKQ</sequence>
<dbReference type="Proteomes" id="UP000176241">
    <property type="component" value="Unassembled WGS sequence"/>
</dbReference>
<organism evidence="12 13">
    <name type="scientific">Candidatus Buchananbacteria bacterium RIFCSPHIGHO2_01_FULL_39_8</name>
    <dbReference type="NCBI Taxonomy" id="1797533"/>
    <lineage>
        <taxon>Bacteria</taxon>
        <taxon>Candidatus Buchananiibacteriota</taxon>
    </lineage>
</organism>
<dbReference type="Pfam" id="PF04101">
    <property type="entry name" value="Glyco_tran_28_C"/>
    <property type="match status" value="1"/>
</dbReference>
<evidence type="ECO:0000256" key="7">
    <source>
        <dbReference type="ARBA" id="ARBA00023136"/>
    </source>
</evidence>